<keyword evidence="3" id="KW-1185">Reference proteome</keyword>
<organism evidence="2 3">
    <name type="scientific">Pseudoalteromonas rubra</name>
    <dbReference type="NCBI Taxonomy" id="43658"/>
    <lineage>
        <taxon>Bacteria</taxon>
        <taxon>Pseudomonadati</taxon>
        <taxon>Pseudomonadota</taxon>
        <taxon>Gammaproteobacteria</taxon>
        <taxon>Alteromonadales</taxon>
        <taxon>Pseudoalteromonadaceae</taxon>
        <taxon>Pseudoalteromonas</taxon>
    </lineage>
</organism>
<proteinExistence type="inferred from homology"/>
<dbReference type="NCBIfam" id="NF001238">
    <property type="entry name" value="PRK00211.1"/>
    <property type="match status" value="1"/>
</dbReference>
<protein>
    <submittedName>
        <fullName evidence="2">TusC</fullName>
    </submittedName>
</protein>
<reference evidence="2 3" key="1">
    <citation type="journal article" date="2015" name="BMC Genomics">
        <title>Genome mining reveals unlocked bioactive potential of marine Gram-negative bacteria.</title>
        <authorList>
            <person name="Machado H."/>
            <person name="Sonnenschein E.C."/>
            <person name="Melchiorsen J."/>
            <person name="Gram L."/>
        </authorList>
    </citation>
    <scope>NUCLEOTIDE SEQUENCE [LARGE SCALE GENOMIC DNA]</scope>
    <source>
        <strain evidence="2 3">S2471</strain>
    </source>
</reference>
<dbReference type="NCBIfam" id="TIGR03010">
    <property type="entry name" value="sulf_tusC_dsrF"/>
    <property type="match status" value="1"/>
</dbReference>
<comment type="caution">
    <text evidence="2">The sequence shown here is derived from an EMBL/GenBank/DDBJ whole genome shotgun (WGS) entry which is preliminary data.</text>
</comment>
<dbReference type="SUPFAM" id="SSF75169">
    <property type="entry name" value="DsrEFH-like"/>
    <property type="match status" value="1"/>
</dbReference>
<dbReference type="InterPro" id="IPR003787">
    <property type="entry name" value="Sulphur_relay_DsrE/F-like"/>
</dbReference>
<evidence type="ECO:0000313" key="2">
    <source>
        <dbReference type="EMBL" id="KJZ13166.1"/>
    </source>
</evidence>
<dbReference type="Proteomes" id="UP000033452">
    <property type="component" value="Unassembled WGS sequence"/>
</dbReference>
<sequence>MSENILVINHTAPFDGAHIREGLDMALIFAALDQNVSWLFKGPAVLALKQGNDASQLGIKNYFKQLKTLEIYDVEQVYVCAQAMQRFALTSEALNIDAQVLTLEAQQALLAQQSKVVSL</sequence>
<dbReference type="AlphaFoldDB" id="A0A0F4QZQ4"/>
<evidence type="ECO:0000256" key="1">
    <source>
        <dbReference type="ARBA" id="ARBA00005996"/>
    </source>
</evidence>
<dbReference type="PANTHER" id="PTHR38780:SF1">
    <property type="entry name" value="PROTEIN TUSC"/>
    <property type="match status" value="1"/>
</dbReference>
<dbReference type="EMBL" id="JXYA01000002">
    <property type="protein sequence ID" value="KJZ13166.1"/>
    <property type="molecule type" value="Genomic_DNA"/>
</dbReference>
<gene>
    <name evidence="2" type="ORF">TW77_01230</name>
</gene>
<dbReference type="RefSeq" id="WP_046003326.1">
    <property type="nucleotide sequence ID" value="NZ_JXYA01000002.1"/>
</dbReference>
<evidence type="ECO:0000313" key="3">
    <source>
        <dbReference type="Proteomes" id="UP000033452"/>
    </source>
</evidence>
<dbReference type="OrthoDB" id="9789418at2"/>
<dbReference type="Pfam" id="PF02635">
    <property type="entry name" value="DsrE"/>
    <property type="match status" value="1"/>
</dbReference>
<accession>A0A0F4QZQ4</accession>
<dbReference type="InterPro" id="IPR027396">
    <property type="entry name" value="DsrEFH-like"/>
</dbReference>
<dbReference type="PANTHER" id="PTHR38780">
    <property type="entry name" value="PROTEIN TUSC"/>
    <property type="match status" value="1"/>
</dbReference>
<dbReference type="PATRIC" id="fig|43658.5.peg.250"/>
<name>A0A0F4QZQ4_9GAMM</name>
<dbReference type="InterPro" id="IPR017462">
    <property type="entry name" value="Sulphur_relay_TusC/DsrF"/>
</dbReference>
<comment type="similarity">
    <text evidence="1">Belongs to the DsrF/TusC family.</text>
</comment>
<dbReference type="Gene3D" id="3.40.1260.10">
    <property type="entry name" value="DsrEFH-like"/>
    <property type="match status" value="1"/>
</dbReference>